<feature type="transmembrane region" description="Helical" evidence="6">
    <location>
        <begin position="412"/>
        <end position="434"/>
    </location>
</feature>
<proteinExistence type="predicted"/>
<dbReference type="InterPro" id="IPR020846">
    <property type="entry name" value="MFS_dom"/>
</dbReference>
<evidence type="ECO:0000256" key="3">
    <source>
        <dbReference type="ARBA" id="ARBA00022692"/>
    </source>
</evidence>
<dbReference type="PROSITE" id="PS50850">
    <property type="entry name" value="MFS"/>
    <property type="match status" value="1"/>
</dbReference>
<dbReference type="RefSeq" id="WP_278015111.1">
    <property type="nucleotide sequence ID" value="NZ_CP121106.1"/>
</dbReference>
<feature type="transmembrane region" description="Helical" evidence="6">
    <location>
        <begin position="152"/>
        <end position="176"/>
    </location>
</feature>
<dbReference type="InterPro" id="IPR044770">
    <property type="entry name" value="MFS_spinster-like"/>
</dbReference>
<keyword evidence="4 6" id="KW-1133">Transmembrane helix</keyword>
<feature type="transmembrane region" description="Helical" evidence="6">
    <location>
        <begin position="246"/>
        <end position="264"/>
    </location>
</feature>
<feature type="transmembrane region" description="Helical" evidence="6">
    <location>
        <begin position="65"/>
        <end position="85"/>
    </location>
</feature>
<feature type="transmembrane region" description="Helical" evidence="6">
    <location>
        <begin position="318"/>
        <end position="340"/>
    </location>
</feature>
<feature type="transmembrane region" description="Helical" evidence="6">
    <location>
        <begin position="284"/>
        <end position="306"/>
    </location>
</feature>
<evidence type="ECO:0000256" key="2">
    <source>
        <dbReference type="ARBA" id="ARBA00022448"/>
    </source>
</evidence>
<comment type="subcellular location">
    <subcellularLocation>
        <location evidence="1">Membrane</location>
        <topology evidence="1">Multi-pass membrane protein</topology>
    </subcellularLocation>
</comment>
<feature type="transmembrane region" description="Helical" evidence="6">
    <location>
        <begin position="91"/>
        <end position="111"/>
    </location>
</feature>
<name>A0ABY8FQ06_9SPHN</name>
<dbReference type="InterPro" id="IPR011701">
    <property type="entry name" value="MFS"/>
</dbReference>
<evidence type="ECO:0000256" key="4">
    <source>
        <dbReference type="ARBA" id="ARBA00022989"/>
    </source>
</evidence>
<accession>A0ABY8FQ06</accession>
<evidence type="ECO:0000256" key="6">
    <source>
        <dbReference type="SAM" id="Phobius"/>
    </source>
</evidence>
<dbReference type="SUPFAM" id="SSF103473">
    <property type="entry name" value="MFS general substrate transporter"/>
    <property type="match status" value="1"/>
</dbReference>
<reference evidence="8 9" key="1">
    <citation type="submission" date="2023-03" db="EMBL/GenBank/DDBJ databases">
        <title>Altererythrobacter sp. CAU 1644 isolated from sand.</title>
        <authorList>
            <person name="Kim W."/>
        </authorList>
    </citation>
    <scope>NUCLEOTIDE SEQUENCE [LARGE SCALE GENOMIC DNA]</scope>
    <source>
        <strain evidence="8 9">CAU 1644</strain>
    </source>
</reference>
<feature type="domain" description="Major facilitator superfamily (MFS) profile" evidence="7">
    <location>
        <begin position="27"/>
        <end position="435"/>
    </location>
</feature>
<sequence length="450" mass="48259">MSAPEQAPAAPGREANPYPSAFASWAIVVLLTIGYIFSFIDRYILGLLIEPIKAEFGLSDSSIGWLLSAFTWVYGFVGIFMGWLIDRGRRTWIVAIGMALWSAATMATGLAKNFAQLFVARMGVGVGEATLSPATFSIIGDSFPPEKRGKPIAFYSSALPIGAGLASLLSGAIIAWTAASGSQSVPLLGELSPWRFTLLLVGFPGLVFSVLFFFVREPVRRPAQAAPEVIGGSGFLDALRYIRDNFLLYFGFVMVVCCMTAIAYSQGFLAPTFERTWGWSPQTYAFVNGVALLIIGPLNMMLMGTISDRWTSKGVPDAALRLMYIGFFIMVPTAALPMFMPSGVTAFAVLCINTVGIGIVSAIGVTALLVITPAQVRGQIVALYYLAISWFGSLGPIVVGELSSRVFGEGELRLAVAAVPIIFAIVPLALMPVTKRLYRQQIARLGLGAE</sequence>
<dbReference type="InterPro" id="IPR036259">
    <property type="entry name" value="MFS_trans_sf"/>
</dbReference>
<feature type="transmembrane region" description="Helical" evidence="6">
    <location>
        <begin position="382"/>
        <end position="400"/>
    </location>
</feature>
<dbReference type="PANTHER" id="PTHR23505">
    <property type="entry name" value="SPINSTER"/>
    <property type="match status" value="1"/>
</dbReference>
<dbReference type="Pfam" id="PF07690">
    <property type="entry name" value="MFS_1"/>
    <property type="match status" value="1"/>
</dbReference>
<organism evidence="8 9">
    <name type="scientific">Altererythrobacter arenosus</name>
    <dbReference type="NCBI Taxonomy" id="3032592"/>
    <lineage>
        <taxon>Bacteria</taxon>
        <taxon>Pseudomonadati</taxon>
        <taxon>Pseudomonadota</taxon>
        <taxon>Alphaproteobacteria</taxon>
        <taxon>Sphingomonadales</taxon>
        <taxon>Erythrobacteraceae</taxon>
        <taxon>Altererythrobacter</taxon>
    </lineage>
</organism>
<evidence type="ECO:0000313" key="8">
    <source>
        <dbReference type="EMBL" id="WFL76345.1"/>
    </source>
</evidence>
<dbReference type="EMBL" id="CP121106">
    <property type="protein sequence ID" value="WFL76345.1"/>
    <property type="molecule type" value="Genomic_DNA"/>
</dbReference>
<keyword evidence="5 6" id="KW-0472">Membrane</keyword>
<feature type="transmembrane region" description="Helical" evidence="6">
    <location>
        <begin position="346"/>
        <end position="370"/>
    </location>
</feature>
<dbReference type="Gene3D" id="1.20.1250.20">
    <property type="entry name" value="MFS general substrate transporter like domains"/>
    <property type="match status" value="2"/>
</dbReference>
<feature type="transmembrane region" description="Helical" evidence="6">
    <location>
        <begin position="196"/>
        <end position="215"/>
    </location>
</feature>
<dbReference type="Proteomes" id="UP001215827">
    <property type="component" value="Chromosome"/>
</dbReference>
<dbReference type="PANTHER" id="PTHR23505:SF79">
    <property type="entry name" value="PROTEIN SPINSTER"/>
    <property type="match status" value="1"/>
</dbReference>
<evidence type="ECO:0000256" key="5">
    <source>
        <dbReference type="ARBA" id="ARBA00023136"/>
    </source>
</evidence>
<evidence type="ECO:0000259" key="7">
    <source>
        <dbReference type="PROSITE" id="PS50850"/>
    </source>
</evidence>
<evidence type="ECO:0000256" key="1">
    <source>
        <dbReference type="ARBA" id="ARBA00004141"/>
    </source>
</evidence>
<evidence type="ECO:0000313" key="9">
    <source>
        <dbReference type="Proteomes" id="UP001215827"/>
    </source>
</evidence>
<protein>
    <submittedName>
        <fullName evidence="8">MFS transporter</fullName>
    </submittedName>
</protein>
<keyword evidence="2" id="KW-0813">Transport</keyword>
<keyword evidence="9" id="KW-1185">Reference proteome</keyword>
<gene>
    <name evidence="8" type="ORF">P7228_10080</name>
</gene>
<feature type="transmembrane region" description="Helical" evidence="6">
    <location>
        <begin position="22"/>
        <end position="44"/>
    </location>
</feature>
<keyword evidence="3 6" id="KW-0812">Transmembrane</keyword>